<evidence type="ECO:0008006" key="5">
    <source>
        <dbReference type="Google" id="ProtNLM"/>
    </source>
</evidence>
<dbReference type="SUPFAM" id="SSF52540">
    <property type="entry name" value="P-loop containing nucleoside triphosphate hydrolases"/>
    <property type="match status" value="1"/>
</dbReference>
<dbReference type="CDD" id="cd00009">
    <property type="entry name" value="AAA"/>
    <property type="match status" value="1"/>
</dbReference>
<gene>
    <name evidence="3" type="ORF">A3G33_06790</name>
</gene>
<name>A0A1G1L2N4_9BACT</name>
<feature type="domain" description="AAA" evidence="1">
    <location>
        <begin position="44"/>
        <end position="162"/>
    </location>
</feature>
<organism evidence="3 4">
    <name type="scientific">Candidatus Danuiimicrobium aquiferis</name>
    <dbReference type="NCBI Taxonomy" id="1801832"/>
    <lineage>
        <taxon>Bacteria</taxon>
        <taxon>Pseudomonadati</taxon>
        <taxon>Candidatus Omnitrophota</taxon>
        <taxon>Candidatus Danuiimicrobium</taxon>
    </lineage>
</organism>
<reference evidence="3 4" key="1">
    <citation type="journal article" date="2016" name="Nat. Commun.">
        <title>Thousands of microbial genomes shed light on interconnected biogeochemical processes in an aquifer system.</title>
        <authorList>
            <person name="Anantharaman K."/>
            <person name="Brown C.T."/>
            <person name="Hug L.A."/>
            <person name="Sharon I."/>
            <person name="Castelle C.J."/>
            <person name="Probst A.J."/>
            <person name="Thomas B.C."/>
            <person name="Singh A."/>
            <person name="Wilkins M.J."/>
            <person name="Karaoz U."/>
            <person name="Brodie E.L."/>
            <person name="Williams K.H."/>
            <person name="Hubbard S.S."/>
            <person name="Banfield J.F."/>
        </authorList>
    </citation>
    <scope>NUCLEOTIDE SEQUENCE [LARGE SCALE GENOMIC DNA]</scope>
</reference>
<feature type="domain" description="DUF4143" evidence="2">
    <location>
        <begin position="204"/>
        <end position="359"/>
    </location>
</feature>
<dbReference type="PANTHER" id="PTHR43566">
    <property type="entry name" value="CONSERVED PROTEIN"/>
    <property type="match status" value="1"/>
</dbReference>
<dbReference type="Proteomes" id="UP000178187">
    <property type="component" value="Unassembled WGS sequence"/>
</dbReference>
<dbReference type="Pfam" id="PF13173">
    <property type="entry name" value="AAA_14"/>
    <property type="match status" value="1"/>
</dbReference>
<dbReference type="EMBL" id="MHFR01000008">
    <property type="protein sequence ID" value="OGW99388.1"/>
    <property type="molecule type" value="Genomic_DNA"/>
</dbReference>
<proteinExistence type="predicted"/>
<dbReference type="Pfam" id="PF13635">
    <property type="entry name" value="DUF4143"/>
    <property type="match status" value="1"/>
</dbReference>
<dbReference type="AlphaFoldDB" id="A0A1G1L2N4"/>
<evidence type="ECO:0000259" key="2">
    <source>
        <dbReference type="Pfam" id="PF13635"/>
    </source>
</evidence>
<protein>
    <recommendedName>
        <fullName evidence="5">ATPase</fullName>
    </recommendedName>
</protein>
<accession>A0A1G1L2N4</accession>
<dbReference type="InterPro" id="IPR025420">
    <property type="entry name" value="DUF4143"/>
</dbReference>
<dbReference type="PANTHER" id="PTHR43566:SF2">
    <property type="entry name" value="DUF4143 DOMAIN-CONTAINING PROTEIN"/>
    <property type="match status" value="1"/>
</dbReference>
<evidence type="ECO:0000313" key="3">
    <source>
        <dbReference type="EMBL" id="OGW99388.1"/>
    </source>
</evidence>
<evidence type="ECO:0000313" key="4">
    <source>
        <dbReference type="Proteomes" id="UP000178187"/>
    </source>
</evidence>
<dbReference type="Gene3D" id="3.40.50.300">
    <property type="entry name" value="P-loop containing nucleotide triphosphate hydrolases"/>
    <property type="match status" value="1"/>
</dbReference>
<sequence>MRVNKKVGLESGKNQKKLDFGSFSMKIDHMLDRILSKRLQASPKSVLLLGPRQVGKSTLMRSLHPMRIINLMDESLYLSYMKDPARLHREIAAITKPSLIAIDEIQRVPALLNSIQVLLDEGCKHRFLLTGSSARKLKRGHANLLPGRILIEHLAPLAYWELGERFDLEKALRIGTLPGVYLEAGETGEALLESYGQIYLREEIQYEALTQNLGAYARFLDMAAEASGRWINYSKLASDSEIPKETLRRFYALLEDTLVVHRVQAFRPKVSKRRVSQRERFVFFDPGVRNALLGIHRGHLSPMEKGNLFEQWIFLQLMAFNDINKKGWRISSFRTDTGAEVDWILDTGSRLLAIECKSGKNVAEHDLNGLRVFDRFAHRQAEKYVIYTGRSVQKFSKSETAIPYGDFLTSVLPSLK</sequence>
<dbReference type="InterPro" id="IPR027417">
    <property type="entry name" value="P-loop_NTPase"/>
</dbReference>
<comment type="caution">
    <text evidence="3">The sequence shown here is derived from an EMBL/GenBank/DDBJ whole genome shotgun (WGS) entry which is preliminary data.</text>
</comment>
<dbReference type="InterPro" id="IPR041682">
    <property type="entry name" value="AAA_14"/>
</dbReference>
<evidence type="ECO:0000259" key="1">
    <source>
        <dbReference type="Pfam" id="PF13173"/>
    </source>
</evidence>